<keyword evidence="2 5" id="KW-0479">Metal-binding</keyword>
<feature type="binding site" evidence="5">
    <location>
        <position position="318"/>
    </location>
    <ligand>
        <name>Fe cation</name>
        <dbReference type="ChEBI" id="CHEBI:24875"/>
        <note>catalytic</note>
    </ligand>
</feature>
<evidence type="ECO:0000256" key="2">
    <source>
        <dbReference type="ARBA" id="ARBA00022723"/>
    </source>
</evidence>
<proteinExistence type="evidence at transcript level"/>
<comment type="cofactor">
    <cofactor evidence="5">
        <name>Fe(2+)</name>
        <dbReference type="ChEBI" id="CHEBI:29033"/>
    </cofactor>
    <text evidence="5">Binds 1 Fe(2+) ion per subunit.</text>
</comment>
<feature type="binding site" evidence="5">
    <location>
        <position position="665"/>
    </location>
    <ligand>
        <name>Fe cation</name>
        <dbReference type="ChEBI" id="CHEBI:24875"/>
        <note>catalytic</note>
    </ligand>
</feature>
<feature type="binding site" evidence="5">
    <location>
        <position position="382"/>
    </location>
    <ligand>
        <name>Fe cation</name>
        <dbReference type="ChEBI" id="CHEBI:24875"/>
        <note>catalytic</note>
    </ligand>
</feature>
<protein>
    <submittedName>
        <fullName evidence="6">Carotenoid isomerooxygenase</fullName>
    </submittedName>
</protein>
<sequence>MSSPLHWLSETRNSVHVSDQKKLDFLLDGHRDFSNSYDSGLCNAYHNVIGSTSYGTSGHQYQCDSCPERNNKCCNTCTNKHLSYSYHCGNEEDVTCQNKNLQNTMGLGFTCPQHRTVNMQSTTTKKSQAQGPVVEEDGRVNYYPNCDATIWLRSCKEEVTEPLSGTHIGQVPHWITGTLIRNGPGRLEVGDQKYNHLFDGSALLHRFHFKRGKVTYQNKFLRSSSYLKDTKAQRIVVNYFGTRAHPDPCKTILQNIASKFDFEEHFTDNAQISLYPYGDGLYALTETPFILRVDPETLDTHEKVDLTKYLAVLTHTAHPHIDRDGTVYNIGQGVGPLGPKYHICKFPNPKADKRGNIKSPFDQAQIVGSVGARWRLNPCYMHSFSMTENYWVIIEQPLVVSVPKILKVVLRQDALIDALEWHEKETKIHVIRRDTGATISTQYVTETFFFLHTINAYEDKGHIVLDIATYKNAEMLHCMYVEALKNASYDPSYARMFRGRPKRWVIPLRPNSDASVGTNLVTLPDTKCQGRWLKKNVMYLTPELLADIGCEVPRIHYEKHNGRPYQYFYAICSDVDHPNPGTLVKVDVVNKTHLEWSEDNIYPSEPVFVPHPLAKNEDDGVVLSALLRAKGLDNQVCMVILDAATFTMRARVEFVAPGPVPKCLHGWFVPEGTLKVHQKDSENNSTREK</sequence>
<keyword evidence="3" id="KW-0560">Oxidoreductase</keyword>
<reference evidence="6" key="1">
    <citation type="journal article" date="2019" name="Fish Shellfish Immunol.">
        <title>CRISPR/Cas9-mediated deletion of one carotenoid isomerooxygenase gene (EcNinaB-X1) from Exopalaemon carinicauda.</title>
        <authorList>
            <person name="Sun Y."/>
            <person name="Yan C."/>
            <person name="Liu M."/>
            <person name="Liu Y."/>
            <person name="Wang W."/>
            <person name="Cheng W."/>
            <person name="Yang F."/>
            <person name="Zhang J."/>
        </authorList>
    </citation>
    <scope>NUCLEOTIDE SEQUENCE</scope>
</reference>
<dbReference type="Pfam" id="PF03055">
    <property type="entry name" value="RPE65"/>
    <property type="match status" value="1"/>
</dbReference>
<evidence type="ECO:0000256" key="5">
    <source>
        <dbReference type="PIRSR" id="PIRSR604294-1"/>
    </source>
</evidence>
<name>A0A6B9P2I8_PALCI</name>
<evidence type="ECO:0000256" key="1">
    <source>
        <dbReference type="ARBA" id="ARBA00006787"/>
    </source>
</evidence>
<dbReference type="EMBL" id="MN583041">
    <property type="protein sequence ID" value="QHD44353.1"/>
    <property type="molecule type" value="mRNA"/>
</dbReference>
<feature type="binding site" evidence="5">
    <location>
        <position position="452"/>
    </location>
    <ligand>
        <name>Fe cation</name>
        <dbReference type="ChEBI" id="CHEBI:24875"/>
        <note>catalytic</note>
    </ligand>
</feature>
<dbReference type="GO" id="GO:0010436">
    <property type="term" value="F:carotenoid dioxygenase activity"/>
    <property type="evidence" value="ECO:0007669"/>
    <property type="project" value="TreeGrafter"/>
</dbReference>
<dbReference type="GO" id="GO:0016121">
    <property type="term" value="P:carotene catabolic process"/>
    <property type="evidence" value="ECO:0007669"/>
    <property type="project" value="TreeGrafter"/>
</dbReference>
<evidence type="ECO:0000256" key="4">
    <source>
        <dbReference type="ARBA" id="ARBA00023004"/>
    </source>
</evidence>
<comment type="similarity">
    <text evidence="1">Belongs to the carotenoid oxygenase family.</text>
</comment>
<dbReference type="GO" id="GO:0042574">
    <property type="term" value="P:retinal metabolic process"/>
    <property type="evidence" value="ECO:0007669"/>
    <property type="project" value="TreeGrafter"/>
</dbReference>
<dbReference type="GO" id="GO:0046872">
    <property type="term" value="F:metal ion binding"/>
    <property type="evidence" value="ECO:0007669"/>
    <property type="project" value="UniProtKB-KW"/>
</dbReference>
<dbReference type="InterPro" id="IPR004294">
    <property type="entry name" value="Carotenoid_Oase"/>
</dbReference>
<dbReference type="PANTHER" id="PTHR10543">
    <property type="entry name" value="BETA-CAROTENE DIOXYGENASE"/>
    <property type="match status" value="1"/>
</dbReference>
<evidence type="ECO:0000313" key="6">
    <source>
        <dbReference type="EMBL" id="QHD44353.1"/>
    </source>
</evidence>
<dbReference type="PANTHER" id="PTHR10543:SF24">
    <property type="entry name" value="CAROTENOID ISOMEROOXYGENASE"/>
    <property type="match status" value="1"/>
</dbReference>
<keyword evidence="4 5" id="KW-0408">Iron</keyword>
<dbReference type="GO" id="GO:0003834">
    <property type="term" value="F:beta-carotene 15,15'-dioxygenase activity"/>
    <property type="evidence" value="ECO:0007669"/>
    <property type="project" value="TreeGrafter"/>
</dbReference>
<gene>
    <name evidence="6" type="primary">NinaB-X1</name>
</gene>
<dbReference type="AlphaFoldDB" id="A0A6B9P2I8"/>
<organism evidence="6">
    <name type="scientific">Palaemon carinicauda</name>
    <name type="common">Ridgetail white prawn</name>
    <name type="synonym">Exopalaemon carinicauda</name>
    <dbReference type="NCBI Taxonomy" id="392227"/>
    <lineage>
        <taxon>Eukaryota</taxon>
        <taxon>Metazoa</taxon>
        <taxon>Ecdysozoa</taxon>
        <taxon>Arthropoda</taxon>
        <taxon>Crustacea</taxon>
        <taxon>Multicrustacea</taxon>
        <taxon>Malacostraca</taxon>
        <taxon>Eumalacostraca</taxon>
        <taxon>Eucarida</taxon>
        <taxon>Decapoda</taxon>
        <taxon>Pleocyemata</taxon>
        <taxon>Caridea</taxon>
        <taxon>Palaemonoidea</taxon>
        <taxon>Palaemonidae</taxon>
        <taxon>Palaemon</taxon>
    </lineage>
</organism>
<evidence type="ECO:0000256" key="3">
    <source>
        <dbReference type="ARBA" id="ARBA00023002"/>
    </source>
</evidence>
<accession>A0A6B9P2I8</accession>